<dbReference type="PANTHER" id="PTHR43537:SF6">
    <property type="entry name" value="HTH-TYPE TRANSCRIPTIONAL REPRESSOR RSPR"/>
    <property type="match status" value="1"/>
</dbReference>
<dbReference type="EMBL" id="QGGW01000001">
    <property type="protein sequence ID" value="PWK62298.1"/>
    <property type="molecule type" value="Genomic_DNA"/>
</dbReference>
<dbReference type="PRINTS" id="PR00035">
    <property type="entry name" value="HTHGNTR"/>
</dbReference>
<protein>
    <submittedName>
        <fullName evidence="5">GntR family transcriptional regulator</fullName>
    </submittedName>
</protein>
<dbReference type="InterPro" id="IPR011711">
    <property type="entry name" value="GntR_C"/>
</dbReference>
<dbReference type="SUPFAM" id="SSF46785">
    <property type="entry name" value="Winged helix' DNA-binding domain"/>
    <property type="match status" value="1"/>
</dbReference>
<dbReference type="SMART" id="SM00895">
    <property type="entry name" value="FCD"/>
    <property type="match status" value="1"/>
</dbReference>
<keyword evidence="2" id="KW-0238">DNA-binding</keyword>
<dbReference type="Pfam" id="PF00392">
    <property type="entry name" value="GntR"/>
    <property type="match status" value="1"/>
</dbReference>
<dbReference type="Proteomes" id="UP000245708">
    <property type="component" value="Unassembled WGS sequence"/>
</dbReference>
<dbReference type="InterPro" id="IPR000524">
    <property type="entry name" value="Tscrpt_reg_HTH_GntR"/>
</dbReference>
<dbReference type="SMART" id="SM00345">
    <property type="entry name" value="HTH_GNTR"/>
    <property type="match status" value="1"/>
</dbReference>
<sequence length="244" mass="26180">MPLAARPDPVAALRVPPLDLARPVADQIHAGLKSAILRADLPPGCLLSETEVGQRFGASRTPVRDAFTRLREDGLIVTWPSRGSYVAAISEAAIVQAQFLREALETACVARLCEVGLAPDDAATLEANLGDQARAIAKGDTDGFQRLDDAFHACIARATGFERAETLLVREKSALDRLRILPLADGAHMGRLMDQHRAILSAILSRDADRATAAMRAHLRMVLGTLADLKARHADLFDSGPPSN</sequence>
<dbReference type="GO" id="GO:0003677">
    <property type="term" value="F:DNA binding"/>
    <property type="evidence" value="ECO:0007669"/>
    <property type="project" value="UniProtKB-KW"/>
</dbReference>
<proteinExistence type="predicted"/>
<dbReference type="InterPro" id="IPR008920">
    <property type="entry name" value="TF_FadR/GntR_C"/>
</dbReference>
<dbReference type="CDD" id="cd07377">
    <property type="entry name" value="WHTH_GntR"/>
    <property type="match status" value="1"/>
</dbReference>
<dbReference type="InterPro" id="IPR036390">
    <property type="entry name" value="WH_DNA-bd_sf"/>
</dbReference>
<dbReference type="OrthoDB" id="8638122at2"/>
<dbReference type="Pfam" id="PF07729">
    <property type="entry name" value="FCD"/>
    <property type="match status" value="1"/>
</dbReference>
<evidence type="ECO:0000256" key="2">
    <source>
        <dbReference type="ARBA" id="ARBA00023125"/>
    </source>
</evidence>
<dbReference type="GO" id="GO:0003700">
    <property type="term" value="F:DNA-binding transcription factor activity"/>
    <property type="evidence" value="ECO:0007669"/>
    <property type="project" value="InterPro"/>
</dbReference>
<comment type="caution">
    <text evidence="5">The sequence shown here is derived from an EMBL/GenBank/DDBJ whole genome shotgun (WGS) entry which is preliminary data.</text>
</comment>
<gene>
    <name evidence="5" type="ORF">C7455_101324</name>
</gene>
<keyword evidence="6" id="KW-1185">Reference proteome</keyword>
<evidence type="ECO:0000256" key="1">
    <source>
        <dbReference type="ARBA" id="ARBA00023015"/>
    </source>
</evidence>
<evidence type="ECO:0000259" key="4">
    <source>
        <dbReference type="PROSITE" id="PS50949"/>
    </source>
</evidence>
<accession>A0A316GNR6</accession>
<organism evidence="5 6">
    <name type="scientific">Roseicyclus mahoneyensis</name>
    <dbReference type="NCBI Taxonomy" id="164332"/>
    <lineage>
        <taxon>Bacteria</taxon>
        <taxon>Pseudomonadati</taxon>
        <taxon>Pseudomonadota</taxon>
        <taxon>Alphaproteobacteria</taxon>
        <taxon>Rhodobacterales</taxon>
        <taxon>Roseobacteraceae</taxon>
        <taxon>Roseicyclus</taxon>
    </lineage>
</organism>
<reference evidence="5 6" key="1">
    <citation type="submission" date="2018-05" db="EMBL/GenBank/DDBJ databases">
        <title>Genomic Encyclopedia of Type Strains, Phase IV (KMG-IV): sequencing the most valuable type-strain genomes for metagenomic binning, comparative biology and taxonomic classification.</title>
        <authorList>
            <person name="Goeker M."/>
        </authorList>
    </citation>
    <scope>NUCLEOTIDE SEQUENCE [LARGE SCALE GENOMIC DNA]</scope>
    <source>
        <strain evidence="5 6">DSM 16097</strain>
    </source>
</reference>
<dbReference type="PROSITE" id="PS50949">
    <property type="entry name" value="HTH_GNTR"/>
    <property type="match status" value="1"/>
</dbReference>
<evidence type="ECO:0000313" key="5">
    <source>
        <dbReference type="EMBL" id="PWK62298.1"/>
    </source>
</evidence>
<evidence type="ECO:0000256" key="3">
    <source>
        <dbReference type="ARBA" id="ARBA00023163"/>
    </source>
</evidence>
<dbReference type="RefSeq" id="WP_109664578.1">
    <property type="nucleotide sequence ID" value="NZ_QGGW01000001.1"/>
</dbReference>
<name>A0A316GNR6_9RHOB</name>
<keyword evidence="3" id="KW-0804">Transcription</keyword>
<evidence type="ECO:0000313" key="6">
    <source>
        <dbReference type="Proteomes" id="UP000245708"/>
    </source>
</evidence>
<dbReference type="AlphaFoldDB" id="A0A316GNR6"/>
<keyword evidence="1" id="KW-0805">Transcription regulation</keyword>
<dbReference type="Gene3D" id="1.20.120.530">
    <property type="entry name" value="GntR ligand-binding domain-like"/>
    <property type="match status" value="1"/>
</dbReference>
<dbReference type="Gene3D" id="1.10.10.10">
    <property type="entry name" value="Winged helix-like DNA-binding domain superfamily/Winged helix DNA-binding domain"/>
    <property type="match status" value="1"/>
</dbReference>
<dbReference type="SUPFAM" id="SSF48008">
    <property type="entry name" value="GntR ligand-binding domain-like"/>
    <property type="match status" value="1"/>
</dbReference>
<feature type="domain" description="HTH gntR-type" evidence="4">
    <location>
        <begin position="22"/>
        <end position="89"/>
    </location>
</feature>
<dbReference type="PANTHER" id="PTHR43537">
    <property type="entry name" value="TRANSCRIPTIONAL REGULATOR, GNTR FAMILY"/>
    <property type="match status" value="1"/>
</dbReference>
<dbReference type="InterPro" id="IPR036388">
    <property type="entry name" value="WH-like_DNA-bd_sf"/>
</dbReference>